<dbReference type="RefSeq" id="WP_086929217.1">
    <property type="nucleotide sequence ID" value="NZ_CP021369.1"/>
</dbReference>
<feature type="transmembrane region" description="Helical" evidence="6">
    <location>
        <begin position="155"/>
        <end position="175"/>
    </location>
</feature>
<dbReference type="GO" id="GO:0030255">
    <property type="term" value="P:protein secretion by the type IV secretion system"/>
    <property type="evidence" value="ECO:0007669"/>
    <property type="project" value="InterPro"/>
</dbReference>
<protein>
    <recommendedName>
        <fullName evidence="9">P-type conjugative transfer protein TrbL</fullName>
    </recommendedName>
</protein>
<evidence type="ECO:0000256" key="4">
    <source>
        <dbReference type="ARBA" id="ARBA00023136"/>
    </source>
</evidence>
<dbReference type="OrthoDB" id="9134099at2"/>
<dbReference type="Proteomes" id="UP000194440">
    <property type="component" value="Plasmid pACP4.3"/>
</dbReference>
<evidence type="ECO:0000256" key="2">
    <source>
        <dbReference type="ARBA" id="ARBA00022692"/>
    </source>
</evidence>
<proteinExistence type="predicted"/>
<name>A0A240UKE2_9BURK</name>
<feature type="region of interest" description="Disordered" evidence="5">
    <location>
        <begin position="340"/>
        <end position="506"/>
    </location>
</feature>
<feature type="compositionally biased region" description="Polar residues" evidence="5">
    <location>
        <begin position="412"/>
        <end position="422"/>
    </location>
</feature>
<dbReference type="AlphaFoldDB" id="A0A240UKE2"/>
<comment type="subcellular location">
    <subcellularLocation>
        <location evidence="1">Membrane</location>
        <topology evidence="1">Multi-pass membrane protein</topology>
    </subcellularLocation>
</comment>
<dbReference type="GO" id="GO:0016020">
    <property type="term" value="C:membrane"/>
    <property type="evidence" value="ECO:0007669"/>
    <property type="project" value="UniProtKB-SubCell"/>
</dbReference>
<accession>A0A240UKE2</accession>
<feature type="compositionally biased region" description="Basic and acidic residues" evidence="5">
    <location>
        <begin position="456"/>
        <end position="466"/>
    </location>
</feature>
<evidence type="ECO:0000256" key="5">
    <source>
        <dbReference type="SAM" id="MobiDB-lite"/>
    </source>
</evidence>
<gene>
    <name evidence="7" type="ORF">CBP36_21340</name>
</gene>
<dbReference type="Pfam" id="PF04610">
    <property type="entry name" value="TrbL"/>
    <property type="match status" value="1"/>
</dbReference>
<dbReference type="KEGG" id="acip:CBP36_21340"/>
<feature type="transmembrane region" description="Helical" evidence="6">
    <location>
        <begin position="210"/>
        <end position="231"/>
    </location>
</feature>
<evidence type="ECO:0000256" key="3">
    <source>
        <dbReference type="ARBA" id="ARBA00022989"/>
    </source>
</evidence>
<keyword evidence="8" id="KW-1185">Reference proteome</keyword>
<sequence length="506" mass="51599">MKTRHIFIAGILLVVAQGVFAQQTIDVNGVLDIVKQAIAPAIGKLVTQAITWLGVFAVLQFFMTNYKLLLGDGDISSVLGKLVGSLAWIGVCLYLIQNGAQFIQSVGDQLMSLLGMDLPSPASIVTKTVMVTATMGAAAIGISAIPLIGDTAGIFLVYITLGILGIGLLFAFKIFMLQLEIMLVALLAPLSFAFLGLNSLKDQGIAPFKALISFAYRVILLTVILSGFNQISDIVSNVISNIDKTEFAQRGAQQVVQVVLSALGAYLLLAYLAFKSDSIAATLASGSTSMGTGDVAQAAATGAALGAAVAAGGVTAAATGGKVPQSMSAFMDKMMGGSSVSNASPMGSGGGDAPTFTPPAPSMSTAAPKPATSSSSSSEINKPPARPQTAQDAAATNNPKNVVSGRYGGPMPNTSGNTTANAPANPVGDVASPTQGQGSAPGSALSAGIGDPKASNLERDLGKLVEHLSSQGPRKPTFREKLGDANRHVSQEQATTHVSVSSHHAD</sequence>
<geneLocation type="plasmid" evidence="7 8">
    <name>pACP4.3</name>
</geneLocation>
<keyword evidence="7" id="KW-0614">Plasmid</keyword>
<feature type="compositionally biased region" description="Low complexity" evidence="5">
    <location>
        <begin position="362"/>
        <end position="378"/>
    </location>
</feature>
<evidence type="ECO:0000313" key="7">
    <source>
        <dbReference type="EMBL" id="ART61512.1"/>
    </source>
</evidence>
<dbReference type="InterPro" id="IPR007688">
    <property type="entry name" value="Conjugal_tfr_TrbL/VirB6"/>
</dbReference>
<organism evidence="7 8">
    <name type="scientific">Acidovorax carolinensis</name>
    <dbReference type="NCBI Taxonomy" id="553814"/>
    <lineage>
        <taxon>Bacteria</taxon>
        <taxon>Pseudomonadati</taxon>
        <taxon>Pseudomonadota</taxon>
        <taxon>Betaproteobacteria</taxon>
        <taxon>Burkholderiales</taxon>
        <taxon>Comamonadaceae</taxon>
        <taxon>Acidovorax</taxon>
    </lineage>
</organism>
<evidence type="ECO:0008006" key="9">
    <source>
        <dbReference type="Google" id="ProtNLM"/>
    </source>
</evidence>
<reference evidence="7" key="1">
    <citation type="submission" date="2017-05" db="EMBL/GenBank/DDBJ databases">
        <title>Polyphasic characterization of four soil-derived phenanthrene-degrading Acidovorax strains and proposal of Acidovorax phenanthrenivorans sp. nov.</title>
        <authorList>
            <person name="Singleton D."/>
            <person name="Lee J."/>
            <person name="Dickey A.N."/>
            <person name="Stroud A."/>
            <person name="Scholl E.H."/>
            <person name="Wright F.A."/>
            <person name="Aitken M.D."/>
        </authorList>
    </citation>
    <scope>NUCLEOTIDE SEQUENCE</scope>
    <source>
        <strain evidence="7">P4</strain>
        <plasmid evidence="7">pACP4.3</plasmid>
    </source>
</reference>
<keyword evidence="2 6" id="KW-0812">Transmembrane</keyword>
<dbReference type="EMBL" id="CP021369">
    <property type="protein sequence ID" value="ART61512.1"/>
    <property type="molecule type" value="Genomic_DNA"/>
</dbReference>
<feature type="compositionally biased region" description="Basic and acidic residues" evidence="5">
    <location>
        <begin position="477"/>
        <end position="490"/>
    </location>
</feature>
<keyword evidence="4 6" id="KW-0472">Membrane</keyword>
<feature type="transmembrane region" description="Helical" evidence="6">
    <location>
        <begin position="45"/>
        <end position="66"/>
    </location>
</feature>
<evidence type="ECO:0000256" key="6">
    <source>
        <dbReference type="SAM" id="Phobius"/>
    </source>
</evidence>
<feature type="compositionally biased region" description="Polar residues" evidence="5">
    <location>
        <begin position="388"/>
        <end position="401"/>
    </location>
</feature>
<evidence type="ECO:0000256" key="1">
    <source>
        <dbReference type="ARBA" id="ARBA00004141"/>
    </source>
</evidence>
<feature type="transmembrane region" description="Helical" evidence="6">
    <location>
        <begin position="181"/>
        <end position="198"/>
    </location>
</feature>
<feature type="transmembrane region" description="Helical" evidence="6">
    <location>
        <begin position="78"/>
        <end position="96"/>
    </location>
</feature>
<feature type="transmembrane region" description="Helical" evidence="6">
    <location>
        <begin position="124"/>
        <end position="148"/>
    </location>
</feature>
<feature type="compositionally biased region" description="Polar residues" evidence="5">
    <location>
        <begin position="491"/>
        <end position="506"/>
    </location>
</feature>
<evidence type="ECO:0000313" key="8">
    <source>
        <dbReference type="Proteomes" id="UP000194440"/>
    </source>
</evidence>
<feature type="transmembrane region" description="Helical" evidence="6">
    <location>
        <begin position="251"/>
        <end position="274"/>
    </location>
</feature>
<keyword evidence="3 6" id="KW-1133">Transmembrane helix</keyword>